<organism evidence="2">
    <name type="scientific">Manihot esculenta</name>
    <name type="common">Cassava</name>
    <name type="synonym">Jatropha manihot</name>
    <dbReference type="NCBI Taxonomy" id="3983"/>
    <lineage>
        <taxon>Eukaryota</taxon>
        <taxon>Viridiplantae</taxon>
        <taxon>Streptophyta</taxon>
        <taxon>Embryophyta</taxon>
        <taxon>Tracheophyta</taxon>
        <taxon>Spermatophyta</taxon>
        <taxon>Magnoliopsida</taxon>
        <taxon>eudicotyledons</taxon>
        <taxon>Gunneridae</taxon>
        <taxon>Pentapetalae</taxon>
        <taxon>rosids</taxon>
        <taxon>fabids</taxon>
        <taxon>Malpighiales</taxon>
        <taxon>Euphorbiaceae</taxon>
        <taxon>Crotonoideae</taxon>
        <taxon>Manihoteae</taxon>
        <taxon>Manihot</taxon>
    </lineage>
</organism>
<name>A0A2C9WEY2_MANES</name>
<evidence type="ECO:0000313" key="2">
    <source>
        <dbReference type="EMBL" id="OAY58460.1"/>
    </source>
</evidence>
<accession>A0A2C9WEY2</accession>
<feature type="region of interest" description="Disordered" evidence="1">
    <location>
        <begin position="1"/>
        <end position="63"/>
    </location>
</feature>
<gene>
    <name evidence="2" type="ORF">MANES_02G179500</name>
</gene>
<dbReference type="AlphaFoldDB" id="A0A2C9WEY2"/>
<dbReference type="EMBL" id="CM004388">
    <property type="protein sequence ID" value="OAY58460.1"/>
    <property type="molecule type" value="Genomic_DNA"/>
</dbReference>
<evidence type="ECO:0008006" key="3">
    <source>
        <dbReference type="Google" id="ProtNLM"/>
    </source>
</evidence>
<proteinExistence type="predicted"/>
<sequence>MSEGSRELKRPFATAQHVCDVHHRANTQPKKIQKQKTRLRSINDKLRSEEENEPGTGDRRECASIKRETFSVW</sequence>
<feature type="compositionally biased region" description="Basic and acidic residues" evidence="1">
    <location>
        <begin position="1"/>
        <end position="10"/>
    </location>
</feature>
<reference evidence="2" key="1">
    <citation type="submission" date="2016-02" db="EMBL/GenBank/DDBJ databases">
        <title>WGS assembly of Manihot esculenta.</title>
        <authorList>
            <person name="Bredeson J.V."/>
            <person name="Prochnik S.E."/>
            <person name="Lyons J.B."/>
            <person name="Schmutz J."/>
            <person name="Grimwood J."/>
            <person name="Vrebalov J."/>
            <person name="Bart R.S."/>
            <person name="Amuge T."/>
            <person name="Ferguson M.E."/>
            <person name="Green R."/>
            <person name="Putnam N."/>
            <person name="Stites J."/>
            <person name="Rounsley S."/>
            <person name="Rokhsar D.S."/>
        </authorList>
    </citation>
    <scope>NUCLEOTIDE SEQUENCE [LARGE SCALE GENOMIC DNA]</scope>
    <source>
        <tissue evidence="2">Leaf</tissue>
    </source>
</reference>
<evidence type="ECO:0000256" key="1">
    <source>
        <dbReference type="SAM" id="MobiDB-lite"/>
    </source>
</evidence>
<protein>
    <recommendedName>
        <fullName evidence="3">BHLH domain-containing protein</fullName>
    </recommendedName>
</protein>